<dbReference type="Proteomes" id="UP000010816">
    <property type="component" value="Chromosome"/>
</dbReference>
<organism evidence="2 3">
    <name type="scientific">Thioflavicoccus mobilis 8321</name>
    <dbReference type="NCBI Taxonomy" id="765912"/>
    <lineage>
        <taxon>Bacteria</taxon>
        <taxon>Pseudomonadati</taxon>
        <taxon>Pseudomonadota</taxon>
        <taxon>Gammaproteobacteria</taxon>
        <taxon>Chromatiales</taxon>
        <taxon>Chromatiaceae</taxon>
        <taxon>Thioflavicoccus</taxon>
    </lineage>
</organism>
<dbReference type="AlphaFoldDB" id="L0GYJ5"/>
<accession>L0GYJ5</accession>
<gene>
    <name evidence="2" type="ORF">Thimo_3168</name>
</gene>
<dbReference type="OrthoDB" id="8547299at2"/>
<dbReference type="Pfam" id="PF07963">
    <property type="entry name" value="N_methyl"/>
    <property type="match status" value="1"/>
</dbReference>
<keyword evidence="1" id="KW-0812">Transmembrane</keyword>
<keyword evidence="3" id="KW-1185">Reference proteome</keyword>
<protein>
    <submittedName>
        <fullName evidence="2">Type IV pilus modification protein PilV</fullName>
    </submittedName>
</protein>
<evidence type="ECO:0000256" key="1">
    <source>
        <dbReference type="SAM" id="Phobius"/>
    </source>
</evidence>
<dbReference type="EMBL" id="CP003051">
    <property type="protein sequence ID" value="AGA91848.1"/>
    <property type="molecule type" value="Genomic_DNA"/>
</dbReference>
<dbReference type="eggNOG" id="COG4967">
    <property type="taxonomic scope" value="Bacteria"/>
</dbReference>
<reference evidence="2 3" key="1">
    <citation type="submission" date="2011-09" db="EMBL/GenBank/DDBJ databases">
        <title>Complete sequence of chromosome of Thioflavicoccus mobilis 8321.</title>
        <authorList>
            <consortium name="US DOE Joint Genome Institute"/>
            <person name="Lucas S."/>
            <person name="Han J."/>
            <person name="Lapidus A."/>
            <person name="Cheng J.-F."/>
            <person name="Goodwin L."/>
            <person name="Pitluck S."/>
            <person name="Peters L."/>
            <person name="Ovchinnikova G."/>
            <person name="Lu M."/>
            <person name="Detter J.C."/>
            <person name="Han C."/>
            <person name="Tapia R."/>
            <person name="Land M."/>
            <person name="Hauser L."/>
            <person name="Kyrpides N."/>
            <person name="Ivanova N."/>
            <person name="Pagani I."/>
            <person name="Vogl K."/>
            <person name="Liu Z."/>
            <person name="Imhoff J."/>
            <person name="Thiel V."/>
            <person name="Frigaard N.-U."/>
            <person name="Bryant D."/>
            <person name="Woyke T."/>
        </authorList>
    </citation>
    <scope>NUCLEOTIDE SEQUENCE [LARGE SCALE GENOMIC DNA]</scope>
    <source>
        <strain evidence="2 3">8321</strain>
    </source>
</reference>
<dbReference type="NCBIfam" id="TIGR02523">
    <property type="entry name" value="type_IV_pilV"/>
    <property type="match status" value="1"/>
</dbReference>
<dbReference type="InterPro" id="IPR013362">
    <property type="entry name" value="Pilus_4_PilV"/>
</dbReference>
<dbReference type="KEGG" id="tmb:Thimo_3168"/>
<dbReference type="HOGENOM" id="CLU_103234_3_0_6"/>
<feature type="transmembrane region" description="Helical" evidence="1">
    <location>
        <begin position="21"/>
        <end position="43"/>
    </location>
</feature>
<name>L0GYJ5_9GAMM</name>
<keyword evidence="1" id="KW-1133">Transmembrane helix</keyword>
<dbReference type="NCBIfam" id="TIGR02532">
    <property type="entry name" value="IV_pilin_GFxxxE"/>
    <property type="match status" value="1"/>
</dbReference>
<evidence type="ECO:0000313" key="3">
    <source>
        <dbReference type="Proteomes" id="UP000010816"/>
    </source>
</evidence>
<dbReference type="STRING" id="765912.Thimo_3168"/>
<dbReference type="InterPro" id="IPR012902">
    <property type="entry name" value="N_methyl_site"/>
</dbReference>
<dbReference type="RefSeq" id="WP_015281976.1">
    <property type="nucleotide sequence ID" value="NC_019940.1"/>
</dbReference>
<evidence type="ECO:0000313" key="2">
    <source>
        <dbReference type="EMBL" id="AGA91848.1"/>
    </source>
</evidence>
<keyword evidence="1" id="KW-0472">Membrane</keyword>
<sequence length="161" mass="16903">MIAQCCSPNRSRQYGFTLVEILVAALVLSVGLLGLAGLQAVSLKMNQGSYLRVQATNLAYEIADAMRANIDRTNAATAAASVAAYESATSSVACDTAYVRPTSGLVKDNDIAEWRNRLACLLPSGGGGIAVTSNTTVTITVTWDETRQGGGTESFTFTTEL</sequence>
<proteinExistence type="predicted"/>